<protein>
    <recommendedName>
        <fullName evidence="1">KIB1-4 beta-propeller domain-containing protein</fullName>
    </recommendedName>
</protein>
<name>A0ABD3AYB4_9GENT</name>
<dbReference type="InterPro" id="IPR011043">
    <property type="entry name" value="Gal_Oxase/kelch_b-propeller"/>
</dbReference>
<evidence type="ECO:0000259" key="1">
    <source>
        <dbReference type="Pfam" id="PF03478"/>
    </source>
</evidence>
<dbReference type="EMBL" id="JBJUIK010000002">
    <property type="protein sequence ID" value="KAL3536191.1"/>
    <property type="molecule type" value="Genomic_DNA"/>
</dbReference>
<accession>A0ABD3AYB4</accession>
<dbReference type="Proteomes" id="UP001630127">
    <property type="component" value="Unassembled WGS sequence"/>
</dbReference>
<feature type="domain" description="KIB1-4 beta-propeller" evidence="1">
    <location>
        <begin position="104"/>
        <end position="333"/>
    </location>
</feature>
<gene>
    <name evidence="2" type="ORF">ACH5RR_004652</name>
</gene>
<dbReference type="AlphaFoldDB" id="A0ABD3AYB4"/>
<proteinExistence type="predicted"/>
<dbReference type="InterPro" id="IPR005174">
    <property type="entry name" value="KIB1-4_b-propeller"/>
</dbReference>
<evidence type="ECO:0000313" key="3">
    <source>
        <dbReference type="Proteomes" id="UP001630127"/>
    </source>
</evidence>
<reference evidence="2 3" key="1">
    <citation type="submission" date="2024-11" db="EMBL/GenBank/DDBJ databases">
        <title>A near-complete genome assembly of Cinchona calisaya.</title>
        <authorList>
            <person name="Lian D.C."/>
            <person name="Zhao X.W."/>
            <person name="Wei L."/>
        </authorList>
    </citation>
    <scope>NUCLEOTIDE SEQUENCE [LARGE SCALE GENOMIC DNA]</scope>
    <source>
        <tissue evidence="2">Nenye</tissue>
    </source>
</reference>
<evidence type="ECO:0000313" key="2">
    <source>
        <dbReference type="EMBL" id="KAL3536191.1"/>
    </source>
</evidence>
<dbReference type="PANTHER" id="PTHR33127:SF5">
    <property type="entry name" value="TRANSMEMBRANE PROTEIN"/>
    <property type="match status" value="1"/>
</dbReference>
<keyword evidence="3" id="KW-1185">Reference proteome</keyword>
<organism evidence="2 3">
    <name type="scientific">Cinchona calisaya</name>
    <dbReference type="NCBI Taxonomy" id="153742"/>
    <lineage>
        <taxon>Eukaryota</taxon>
        <taxon>Viridiplantae</taxon>
        <taxon>Streptophyta</taxon>
        <taxon>Embryophyta</taxon>
        <taxon>Tracheophyta</taxon>
        <taxon>Spermatophyta</taxon>
        <taxon>Magnoliopsida</taxon>
        <taxon>eudicotyledons</taxon>
        <taxon>Gunneridae</taxon>
        <taxon>Pentapetalae</taxon>
        <taxon>asterids</taxon>
        <taxon>lamiids</taxon>
        <taxon>Gentianales</taxon>
        <taxon>Rubiaceae</taxon>
        <taxon>Cinchonoideae</taxon>
        <taxon>Cinchoneae</taxon>
        <taxon>Cinchona</taxon>
    </lineage>
</organism>
<comment type="caution">
    <text evidence="2">The sequence shown here is derived from an EMBL/GenBank/DDBJ whole genome shotgun (WGS) entry which is preliminary data.</text>
</comment>
<sequence length="377" mass="43437">MSLSHLRHSSCSLLTSMLSDTDDVCTDDQEKKEELERCWSDLPIDIIDLIRLSLFAGDSGAFNATCRSWRSTTTIFRPLPPPVDCPHHQSPCLMFIEKYGRCKFFHPIYNDFYFMEIPEIANARLRYSRFGWLLMSQEDSNTKNIFFFNPFTRIKIELPRIPFEDGFVSLCFTASPTSSDCVVMGVSGFLFYSVAMIRLGDQNWSVEDNDKKLRLAECHPILYRGRYYCLGADGNVGIYNPKDHTCDVILKPLETKVIESLRQAFFAEFDGKLLAVFVYGYERKVHVWRLNLSKMNWFPVQSLGDKMLFVSRGSSFVETASVSGMANKIYFPKFYGNSGIFYSLRTKKYHSYTGGFSSQTGHELRDFPLSTWIKPTF</sequence>
<dbReference type="SUPFAM" id="SSF50965">
    <property type="entry name" value="Galactose oxidase, central domain"/>
    <property type="match status" value="1"/>
</dbReference>
<dbReference type="Pfam" id="PF03478">
    <property type="entry name" value="Beta-prop_KIB1-4"/>
    <property type="match status" value="1"/>
</dbReference>
<dbReference type="PANTHER" id="PTHR33127">
    <property type="entry name" value="TRANSMEMBRANE PROTEIN"/>
    <property type="match status" value="1"/>
</dbReference>